<name>A0A1V2H7C9_9PROT</name>
<organism evidence="1 2">
    <name type="scientific">Teichococcus deserti</name>
    <dbReference type="NCBI Taxonomy" id="1817963"/>
    <lineage>
        <taxon>Bacteria</taxon>
        <taxon>Pseudomonadati</taxon>
        <taxon>Pseudomonadota</taxon>
        <taxon>Alphaproteobacteria</taxon>
        <taxon>Acetobacterales</taxon>
        <taxon>Roseomonadaceae</taxon>
        <taxon>Roseomonas</taxon>
    </lineage>
</organism>
<reference evidence="1 2" key="1">
    <citation type="submission" date="2016-10" db="EMBL/GenBank/DDBJ databases">
        <title>Draft Genome sequence of Roseomonas sp. strain M3.</title>
        <authorList>
            <person name="Subhash Y."/>
            <person name="Lee S."/>
        </authorList>
    </citation>
    <scope>NUCLEOTIDE SEQUENCE [LARGE SCALE GENOMIC DNA]</scope>
    <source>
        <strain evidence="1 2">M3</strain>
    </source>
</reference>
<gene>
    <name evidence="1" type="ORF">BKE38_02505</name>
</gene>
<proteinExistence type="predicted"/>
<keyword evidence="2" id="KW-1185">Reference proteome</keyword>
<comment type="caution">
    <text evidence="1">The sequence shown here is derived from an EMBL/GenBank/DDBJ whole genome shotgun (WGS) entry which is preliminary data.</text>
</comment>
<accession>A0A1V2H7C9</accession>
<sequence length="81" mass="9227">MIASVLMDRLWELALDEDVDSIRSETEQYLLAKPDAIKMRAHEVEVAWLEKIETPEVSGYASSEPERVAFEEARSVAAQYL</sequence>
<protein>
    <submittedName>
        <fullName evidence="1">Uncharacterized protein</fullName>
    </submittedName>
</protein>
<dbReference type="AlphaFoldDB" id="A0A1V2H7C9"/>
<dbReference type="Proteomes" id="UP000188879">
    <property type="component" value="Unassembled WGS sequence"/>
</dbReference>
<evidence type="ECO:0000313" key="1">
    <source>
        <dbReference type="EMBL" id="ONG58671.1"/>
    </source>
</evidence>
<dbReference type="EMBL" id="MLCO01000016">
    <property type="protein sequence ID" value="ONG58671.1"/>
    <property type="molecule type" value="Genomic_DNA"/>
</dbReference>
<evidence type="ECO:0000313" key="2">
    <source>
        <dbReference type="Proteomes" id="UP000188879"/>
    </source>
</evidence>